<protein>
    <submittedName>
        <fullName evidence="1">Uncharacterized protein</fullName>
    </submittedName>
</protein>
<dbReference type="AlphaFoldDB" id="A0AAE0K4J2"/>
<keyword evidence="2" id="KW-1185">Reference proteome</keyword>
<name>A0AAE0K4J2_9PEZI</name>
<comment type="caution">
    <text evidence="1">The sequence shown here is derived from an EMBL/GenBank/DDBJ whole genome shotgun (WGS) entry which is preliminary data.</text>
</comment>
<accession>A0AAE0K4J2</accession>
<reference evidence="1" key="1">
    <citation type="journal article" date="2023" name="Mol. Phylogenet. Evol.">
        <title>Genome-scale phylogeny and comparative genomics of the fungal order Sordariales.</title>
        <authorList>
            <person name="Hensen N."/>
            <person name="Bonometti L."/>
            <person name="Westerberg I."/>
            <person name="Brannstrom I.O."/>
            <person name="Guillou S."/>
            <person name="Cros-Aarteil S."/>
            <person name="Calhoun S."/>
            <person name="Haridas S."/>
            <person name="Kuo A."/>
            <person name="Mondo S."/>
            <person name="Pangilinan J."/>
            <person name="Riley R."/>
            <person name="LaButti K."/>
            <person name="Andreopoulos B."/>
            <person name="Lipzen A."/>
            <person name="Chen C."/>
            <person name="Yan M."/>
            <person name="Daum C."/>
            <person name="Ng V."/>
            <person name="Clum A."/>
            <person name="Steindorff A."/>
            <person name="Ohm R.A."/>
            <person name="Martin F."/>
            <person name="Silar P."/>
            <person name="Natvig D.O."/>
            <person name="Lalanne C."/>
            <person name="Gautier V."/>
            <person name="Ament-Velasquez S.L."/>
            <person name="Kruys A."/>
            <person name="Hutchinson M.I."/>
            <person name="Powell A.J."/>
            <person name="Barry K."/>
            <person name="Miller A.N."/>
            <person name="Grigoriev I.V."/>
            <person name="Debuchy R."/>
            <person name="Gladieux P."/>
            <person name="Hiltunen Thoren M."/>
            <person name="Johannesson H."/>
        </authorList>
    </citation>
    <scope>NUCLEOTIDE SEQUENCE</scope>
    <source>
        <strain evidence="1">CBS 958.72</strain>
    </source>
</reference>
<proteinExistence type="predicted"/>
<evidence type="ECO:0000313" key="2">
    <source>
        <dbReference type="Proteomes" id="UP001287356"/>
    </source>
</evidence>
<dbReference type="EMBL" id="JAULSN010000006">
    <property type="protein sequence ID" value="KAK3369512.1"/>
    <property type="molecule type" value="Genomic_DNA"/>
</dbReference>
<reference evidence="1" key="2">
    <citation type="submission" date="2023-06" db="EMBL/GenBank/DDBJ databases">
        <authorList>
            <consortium name="Lawrence Berkeley National Laboratory"/>
            <person name="Haridas S."/>
            <person name="Hensen N."/>
            <person name="Bonometti L."/>
            <person name="Westerberg I."/>
            <person name="Brannstrom I.O."/>
            <person name="Guillou S."/>
            <person name="Cros-Aarteil S."/>
            <person name="Calhoun S."/>
            <person name="Kuo A."/>
            <person name="Mondo S."/>
            <person name="Pangilinan J."/>
            <person name="Riley R."/>
            <person name="Labutti K."/>
            <person name="Andreopoulos B."/>
            <person name="Lipzen A."/>
            <person name="Chen C."/>
            <person name="Yanf M."/>
            <person name="Daum C."/>
            <person name="Ng V."/>
            <person name="Clum A."/>
            <person name="Steindorff A."/>
            <person name="Ohm R."/>
            <person name="Martin F."/>
            <person name="Silar P."/>
            <person name="Natvig D."/>
            <person name="Lalanne C."/>
            <person name="Gautier V."/>
            <person name="Ament-Velasquez S.L."/>
            <person name="Kruys A."/>
            <person name="Hutchinson M.I."/>
            <person name="Powell A.J."/>
            <person name="Barry K."/>
            <person name="Miller A.N."/>
            <person name="Grigoriev I.V."/>
            <person name="Debuchy R."/>
            <person name="Gladieux P."/>
            <person name="Thoren M.H."/>
            <person name="Johannesson H."/>
        </authorList>
    </citation>
    <scope>NUCLEOTIDE SEQUENCE</scope>
    <source>
        <strain evidence="1">CBS 958.72</strain>
    </source>
</reference>
<gene>
    <name evidence="1" type="ORF">B0T24DRAFT_361532</name>
</gene>
<sequence length="931" mass="102205">MHHSAVPPNPISTTLMASRGGESSPILAIDGFELARGCSAGHLVARPGLARRGALLASIWEALQKSGIGARLFYITPSDQERRIAQLFFQSAPQLLPLCSNPDGGELEGGVVVWSCRDLHRNLALASKLPCFRAACLFVLEASVVGRDIWDELATGALLAWMRDESVARGHGETNVLGMLAVSGHALAEEWYAVAGEILGKPVTRCSRIESEIEYPTRQRVCRRLLDQMDTRGARLASEVRQCFDDAFYGTQERENVDRATLPPAQRQPRFVVCVSDESDFAESQNGLLGNVRALYVPAQGLSDGDLHRLQQFCNEEDGPKLLGVDPRLTLLFPLSGVSAVVVADTFRKTTFVTALSLPARTRIARTMAQMRHAEAFAEPAAWADTNGVAPVEICYLGGGVVVEDDAVPDNIRESQGARITEWLWWTQRPLPSAGRPPHAHAVEPSCNLRVESEVLRRLEVVDGISPRRHDAAAQAATDALMARLMTELGDFQLASFLLPCAGDAVTPAMSRRVTQVLVEMAAAYLTWREKPFVVSFPGIFHKNDPALDVETEDTVEEPSGAAPLHPSQAEMLDQAGRCAGIVMAGLNCEFGGVALQNKKAGRDGLGMMSNWASECGGIARTNAGKGGLWLLVGLNRGPVVEALVGEAVDKQVPAMGNTLRLDLGGFRRMRQAAARLCRVLDMHPRDILDTEATTDSLPLTRSEVKRIEAHLLRSFLFDLVFVPSLHRAPSPHWFAGNPFQRQRLGASEKGLRAFVMSSRYPVSCPGRYHTISEPRWVATFDPDYDFHWGTVRREAGFFALPLGMAFGPRTGQAFVEGATMASAAALREVEWQLDMDTTQGIASHLFRQFEMGRTRRGTGRRFSGEFMRLQSRDRFYLESPTMMWVLTVASLDDRSDETTVRVPVFLDGTGSLERVKEAAPQREIATRSKR</sequence>
<dbReference type="Proteomes" id="UP001287356">
    <property type="component" value="Unassembled WGS sequence"/>
</dbReference>
<organism evidence="1 2">
    <name type="scientific">Lasiosphaeria ovina</name>
    <dbReference type="NCBI Taxonomy" id="92902"/>
    <lineage>
        <taxon>Eukaryota</taxon>
        <taxon>Fungi</taxon>
        <taxon>Dikarya</taxon>
        <taxon>Ascomycota</taxon>
        <taxon>Pezizomycotina</taxon>
        <taxon>Sordariomycetes</taxon>
        <taxon>Sordariomycetidae</taxon>
        <taxon>Sordariales</taxon>
        <taxon>Lasiosphaeriaceae</taxon>
        <taxon>Lasiosphaeria</taxon>
    </lineage>
</organism>
<evidence type="ECO:0000313" key="1">
    <source>
        <dbReference type="EMBL" id="KAK3369512.1"/>
    </source>
</evidence>